<dbReference type="Pfam" id="PF06792">
    <property type="entry name" value="UPF0261"/>
    <property type="match status" value="1"/>
</dbReference>
<name>S0FK80_RUMCE</name>
<dbReference type="CDD" id="cd15488">
    <property type="entry name" value="Tm-1-like"/>
    <property type="match status" value="1"/>
</dbReference>
<feature type="domain" description="UPF0261" evidence="2">
    <location>
        <begin position="189"/>
        <end position="402"/>
    </location>
</feature>
<dbReference type="EMBL" id="AORV01000029">
    <property type="protein sequence ID" value="EMS72232.1"/>
    <property type="molecule type" value="Genomic_DNA"/>
</dbReference>
<dbReference type="STRING" id="1195236.CTER_1848"/>
<dbReference type="Gene3D" id="3.40.50.12030">
    <property type="entry name" value="Uncharacterised protein family UPF0261, NC domain"/>
    <property type="match status" value="1"/>
</dbReference>
<dbReference type="PATRIC" id="fig|1195236.3.peg.2171"/>
<evidence type="ECO:0000313" key="3">
    <source>
        <dbReference type="EMBL" id="EMS72232.1"/>
    </source>
</evidence>
<gene>
    <name evidence="3" type="ORF">CTER_1848</name>
</gene>
<dbReference type="PIRSF" id="PIRSF033271">
    <property type="entry name" value="UCP033271"/>
    <property type="match status" value="1"/>
</dbReference>
<dbReference type="InterPro" id="IPR044122">
    <property type="entry name" value="UPF0261_N"/>
</dbReference>
<dbReference type="Proteomes" id="UP000014155">
    <property type="component" value="Unassembled WGS sequence"/>
</dbReference>
<sequence length="409" mass="44031">MEKTIAIIASLDTKEAEVAFVKEMIEKQGCKTFIIDVGAKGSESIVPHIRAEDVARAAGREWDSIYDIPKHEMIVGLLEGIAVLMPELYAQGNFDAVLSLGGAQNTTIGVSAMKSLPVGLPKLMVSTIACGQRTFESFVDTKDITLMPSIADISGINNLTRTILSNAAAAIAGMAKHAGVPLKSGQELIVGATLMGVTNTGVAEAVKLMEKAGFQVISFHSTGVGGRAMEEFINEGTIGAVMDLSLHEITSEMFGKGFSTGANNRLTAACNAGIPQVVAPGGVDFIDFYAKELPQDLNKRKHIYHNSNIVHVKLLEQEIVRVGEIITERLNKSRGPVTVIIPLRGLRQNTSPGEALYTPEVDNALIEVLHRGLRRDIKIVDVDANINDEIFSKTAAAELLRMLEQQNME</sequence>
<dbReference type="Pfam" id="PF23189">
    <property type="entry name" value="UPF0261_C"/>
    <property type="match status" value="1"/>
</dbReference>
<dbReference type="eggNOG" id="COG5441">
    <property type="taxonomic scope" value="Bacteria"/>
</dbReference>
<evidence type="ECO:0000259" key="1">
    <source>
        <dbReference type="Pfam" id="PF06792"/>
    </source>
</evidence>
<dbReference type="NCBIfam" id="NF002674">
    <property type="entry name" value="PRK02399.1-2"/>
    <property type="match status" value="1"/>
</dbReference>
<proteinExistence type="predicted"/>
<dbReference type="PANTHER" id="PTHR31862">
    <property type="entry name" value="UPF0261 DOMAIN PROTEIN (AFU_ORTHOLOGUE AFUA_1G10120)"/>
    <property type="match status" value="1"/>
</dbReference>
<dbReference type="AlphaFoldDB" id="S0FK80"/>
<reference evidence="3 4" key="1">
    <citation type="journal article" date="2013" name="Genome Announc.">
        <title>Draft Genome Sequence of the Cellulolytic, Mesophilic, Anaerobic Bacterium Clostridium termitidis Strain CT1112 (DSM 5398).</title>
        <authorList>
            <person name="Lal S."/>
            <person name="Ramachandran U."/>
            <person name="Zhang X."/>
            <person name="Munir R."/>
            <person name="Sparling R."/>
            <person name="Levin D.B."/>
        </authorList>
    </citation>
    <scope>NUCLEOTIDE SEQUENCE [LARGE SCALE GENOMIC DNA]</scope>
    <source>
        <strain evidence="3 4">CT1112</strain>
    </source>
</reference>
<dbReference type="Gene3D" id="3.40.50.12020">
    <property type="entry name" value="Uncharacterised protein family UPF0261, NN domain"/>
    <property type="match status" value="1"/>
</dbReference>
<dbReference type="PANTHER" id="PTHR31862:SF1">
    <property type="entry name" value="UPF0261 DOMAIN PROTEIN (AFU_ORTHOLOGUE AFUA_1G10120)"/>
    <property type="match status" value="1"/>
</dbReference>
<dbReference type="InterPro" id="IPR051353">
    <property type="entry name" value="Tobamovirus_resist_UPF0261"/>
</dbReference>
<organism evidence="3 4">
    <name type="scientific">Ruminiclostridium cellobioparum subsp. termitidis CT1112</name>
    <dbReference type="NCBI Taxonomy" id="1195236"/>
    <lineage>
        <taxon>Bacteria</taxon>
        <taxon>Bacillati</taxon>
        <taxon>Bacillota</taxon>
        <taxon>Clostridia</taxon>
        <taxon>Eubacteriales</taxon>
        <taxon>Oscillospiraceae</taxon>
        <taxon>Ruminiclostridium</taxon>
    </lineage>
</organism>
<comment type="caution">
    <text evidence="3">The sequence shown here is derived from an EMBL/GenBank/DDBJ whole genome shotgun (WGS) entry which is preliminary data.</text>
</comment>
<keyword evidence="4" id="KW-1185">Reference proteome</keyword>
<dbReference type="RefSeq" id="WP_004625404.1">
    <property type="nucleotide sequence ID" value="NZ_AORV01000029.1"/>
</dbReference>
<evidence type="ECO:0000313" key="4">
    <source>
        <dbReference type="Proteomes" id="UP000014155"/>
    </source>
</evidence>
<dbReference type="InterPro" id="IPR008322">
    <property type="entry name" value="UPF0261"/>
</dbReference>
<feature type="domain" description="UPF0261" evidence="1">
    <location>
        <begin position="3"/>
        <end position="177"/>
    </location>
</feature>
<dbReference type="InterPro" id="IPR056778">
    <property type="entry name" value="UPF0261_C"/>
</dbReference>
<protein>
    <submittedName>
        <fullName evidence="3">Uncharacterized protein</fullName>
    </submittedName>
</protein>
<evidence type="ECO:0000259" key="2">
    <source>
        <dbReference type="Pfam" id="PF23189"/>
    </source>
</evidence>
<accession>S0FK80</accession>